<dbReference type="eggNOG" id="arCOG00492">
    <property type="taxonomic scope" value="Archaea"/>
</dbReference>
<keyword evidence="6" id="KW-0663">Pyridoxal phosphate</keyword>
<keyword evidence="5 8" id="KW-0808">Transferase</keyword>
<dbReference type="Pfam" id="PF00155">
    <property type="entry name" value="Aminotran_1_2"/>
    <property type="match status" value="1"/>
</dbReference>
<dbReference type="Gene3D" id="3.40.640.10">
    <property type="entry name" value="Type I PLP-dependent aspartate aminotransferase-like (Major domain)"/>
    <property type="match status" value="1"/>
</dbReference>
<evidence type="ECO:0000313" key="8">
    <source>
        <dbReference type="EMBL" id="ADV65097.1"/>
    </source>
</evidence>
<dbReference type="InterPro" id="IPR004839">
    <property type="entry name" value="Aminotransferase_I/II_large"/>
</dbReference>
<dbReference type="STRING" id="765177.Desmu_0793"/>
<name>E8R9C1_DESM0</name>
<dbReference type="GeneID" id="10153489"/>
<dbReference type="InterPro" id="IPR050859">
    <property type="entry name" value="Class-I_PLP-dep_aminotransf"/>
</dbReference>
<dbReference type="PANTHER" id="PTHR42790:SF19">
    <property type="entry name" value="KYNURENINE_ALPHA-AMINOADIPATE AMINOTRANSFERASE, MITOCHONDRIAL"/>
    <property type="match status" value="1"/>
</dbReference>
<evidence type="ECO:0000256" key="1">
    <source>
        <dbReference type="ARBA" id="ARBA00001933"/>
    </source>
</evidence>
<dbReference type="HOGENOM" id="CLU_017584_0_6_2"/>
<feature type="domain" description="Aminotransferase class I/classII large" evidence="7">
    <location>
        <begin position="63"/>
        <end position="397"/>
    </location>
</feature>
<reference evidence="8 9" key="2">
    <citation type="journal article" date="2011" name="Stand. Genomic Sci.">
        <title>Complete genome sequence of Desulfurococcus mucosus type strain (O7/1).</title>
        <authorList>
            <person name="Wirth R."/>
            <person name="Chertkov O."/>
            <person name="Held B."/>
            <person name="Lapidus A."/>
            <person name="Nolan M."/>
            <person name="Lucas S."/>
            <person name="Hammon N."/>
            <person name="Deshpande S."/>
            <person name="Cheng J.F."/>
            <person name="Tapia R."/>
            <person name="Han C."/>
            <person name="Goodwin L."/>
            <person name="Pitluck S."/>
            <person name="Liolios K."/>
            <person name="Ioanna P."/>
            <person name="Ivanova N."/>
            <person name="Mavromatis K."/>
            <person name="Mikhailova N."/>
            <person name="Pati A."/>
            <person name="Chen A."/>
            <person name="Palaniappan K."/>
            <person name="Land M."/>
            <person name="Hauser L."/>
            <person name="Chang Y.J."/>
            <person name="Jeffries C.D."/>
            <person name="Bilek Y."/>
            <person name="Hader T."/>
            <person name="Rohde M."/>
            <person name="Spring S."/>
            <person name="Sikorski J."/>
            <person name="Goker M."/>
            <person name="Woyke T."/>
            <person name="Bristow J."/>
            <person name="Eisen J.A."/>
            <person name="Markowitz V."/>
            <person name="Hugenholtz P."/>
            <person name="Kyrpides N.C."/>
            <person name="Klenk H.P."/>
        </authorList>
    </citation>
    <scope>NUCLEOTIDE SEQUENCE [LARGE SCALE GENOMIC DNA]</scope>
    <source>
        <strain evidence="9">ATCC 35584 / DSM 2162 / JCM 9187 / O7/1</strain>
    </source>
</reference>
<evidence type="ECO:0000259" key="7">
    <source>
        <dbReference type="Pfam" id="PF00155"/>
    </source>
</evidence>
<evidence type="ECO:0000313" key="9">
    <source>
        <dbReference type="Proteomes" id="UP000001068"/>
    </source>
</evidence>
<sequence length="404" mass="45256">MIDYSRFISHVAKSIKASEIRELLALIRGRKDIISFAGGIPDPVLFPRKELAKIAGVVIEKYGDNALQYSETKGIIEVRETLSDFLARKREIHVDAEDIIVTSGSQSGLDIVSRTLIDPGDIVVTESPSYLAALGAFKMNGARLIGVKVDEHGMRTDLLEDRLKQLGDDVRRVKFIYVIPVGQNPAGTTMDKDRKKHLLEIASRYDLLVVEDDPYSYIIYEEGAEVASLKSMDKEGRVIYMSTVSKILAPGLRIGWIAAEKELIRRFEIVKQYVDLHSPTLNQFIVAEAIKTGVIDDVVSRAVPYYKAKRDTMLKAIQENFPEYVWYTKPIGGLFVFAYVHKPGFDAGALLEKAVKQYKVAYVPGGSFHPEGDGVNSMRINFSYPSHEQIREGIARLGRMIREA</sequence>
<organism evidence="8 9">
    <name type="scientific">Desulfurococcus mucosus (strain ATCC 35584 / DSM 2162 / JCM 9187 / O7/1)</name>
    <dbReference type="NCBI Taxonomy" id="765177"/>
    <lineage>
        <taxon>Archaea</taxon>
        <taxon>Thermoproteota</taxon>
        <taxon>Thermoprotei</taxon>
        <taxon>Desulfurococcales</taxon>
        <taxon>Desulfurococcaceae</taxon>
        <taxon>Desulfurococcus</taxon>
    </lineage>
</organism>
<dbReference type="InterPro" id="IPR015422">
    <property type="entry name" value="PyrdxlP-dep_Trfase_small"/>
</dbReference>
<comment type="cofactor">
    <cofactor evidence="1">
        <name>pyridoxal 5'-phosphate</name>
        <dbReference type="ChEBI" id="CHEBI:597326"/>
    </cofactor>
</comment>
<dbReference type="CDD" id="cd00609">
    <property type="entry name" value="AAT_like"/>
    <property type="match status" value="1"/>
</dbReference>
<dbReference type="InterPro" id="IPR015421">
    <property type="entry name" value="PyrdxlP-dep_Trfase_major"/>
</dbReference>
<comment type="subunit">
    <text evidence="3">Homodimer.</text>
</comment>
<dbReference type="GO" id="GO:0030170">
    <property type="term" value="F:pyridoxal phosphate binding"/>
    <property type="evidence" value="ECO:0007669"/>
    <property type="project" value="InterPro"/>
</dbReference>
<dbReference type="KEGG" id="dmu:Desmu_0793"/>
<protein>
    <submittedName>
        <fullName evidence="8">2-aminoadipate aminotransferase apoenzyme</fullName>
        <ecNumber evidence="8">2.6.1.39</ecNumber>
    </submittedName>
</protein>
<keyword evidence="4 8" id="KW-0032">Aminotransferase</keyword>
<dbReference type="InterPro" id="IPR015424">
    <property type="entry name" value="PyrdxlP-dep_Trfase"/>
</dbReference>
<keyword evidence="9" id="KW-1185">Reference proteome</keyword>
<dbReference type="Gene3D" id="3.90.1150.10">
    <property type="entry name" value="Aspartate Aminotransferase, domain 1"/>
    <property type="match status" value="1"/>
</dbReference>
<dbReference type="AlphaFoldDB" id="E8R9C1"/>
<dbReference type="PANTHER" id="PTHR42790">
    <property type="entry name" value="AMINOTRANSFERASE"/>
    <property type="match status" value="1"/>
</dbReference>
<accession>E8R9C1</accession>
<evidence type="ECO:0000256" key="2">
    <source>
        <dbReference type="ARBA" id="ARBA00007441"/>
    </source>
</evidence>
<dbReference type="GO" id="GO:1901605">
    <property type="term" value="P:alpha-amino acid metabolic process"/>
    <property type="evidence" value="ECO:0007669"/>
    <property type="project" value="TreeGrafter"/>
</dbReference>
<evidence type="ECO:0000256" key="5">
    <source>
        <dbReference type="ARBA" id="ARBA00022679"/>
    </source>
</evidence>
<dbReference type="RefSeq" id="WP_013562319.1">
    <property type="nucleotide sequence ID" value="NC_014961.1"/>
</dbReference>
<dbReference type="EC" id="2.6.1.39" evidence="8"/>
<dbReference type="EMBL" id="CP002363">
    <property type="protein sequence ID" value="ADV65097.1"/>
    <property type="molecule type" value="Genomic_DNA"/>
</dbReference>
<dbReference type="FunFam" id="3.40.640.10:FF:000053">
    <property type="entry name" value="Aminotransferase, class I"/>
    <property type="match status" value="1"/>
</dbReference>
<comment type="similarity">
    <text evidence="2">Belongs to the class-I pyridoxal-phosphate-dependent aminotransferase family.</text>
</comment>
<dbReference type="GO" id="GO:0047536">
    <property type="term" value="F:2-aminoadipate transaminase activity"/>
    <property type="evidence" value="ECO:0007669"/>
    <property type="project" value="UniProtKB-EC"/>
</dbReference>
<dbReference type="Proteomes" id="UP000001068">
    <property type="component" value="Chromosome"/>
</dbReference>
<evidence type="ECO:0000256" key="3">
    <source>
        <dbReference type="ARBA" id="ARBA00011738"/>
    </source>
</evidence>
<proteinExistence type="inferred from homology"/>
<dbReference type="SUPFAM" id="SSF53383">
    <property type="entry name" value="PLP-dependent transferases"/>
    <property type="match status" value="1"/>
</dbReference>
<evidence type="ECO:0000256" key="4">
    <source>
        <dbReference type="ARBA" id="ARBA00022576"/>
    </source>
</evidence>
<reference evidence="9" key="1">
    <citation type="submission" date="2010-11" db="EMBL/GenBank/DDBJ databases">
        <title>The complete genome of Desulfurococcus mucosus DSM 2162.</title>
        <authorList>
            <consortium name="US DOE Joint Genome Institute (JGI-PGF)"/>
            <person name="Lucas S."/>
            <person name="Copeland A."/>
            <person name="Lapidus A."/>
            <person name="Bruce D."/>
            <person name="Goodwin L."/>
            <person name="Pitluck S."/>
            <person name="Kyrpides N."/>
            <person name="Mavromatis K."/>
            <person name="Pagani I."/>
            <person name="Ivanova N."/>
            <person name="Ovchinnikova G."/>
            <person name="Chertkov O."/>
            <person name="Held B."/>
            <person name="Brettin T."/>
            <person name="Detter J.C."/>
            <person name="Tapia R."/>
            <person name="Han C."/>
            <person name="Land M."/>
            <person name="Hauser L."/>
            <person name="Markowitz V."/>
            <person name="Cheng J.-F."/>
            <person name="Hugenholtz P."/>
            <person name="Woyke T."/>
            <person name="Wu D."/>
            <person name="Wirth R."/>
            <person name="Bilek Y."/>
            <person name="Hader T."/>
            <person name="Klenk H.-P."/>
            <person name="Eisen J.A."/>
        </authorList>
    </citation>
    <scope>NUCLEOTIDE SEQUENCE [LARGE SCALE GENOMIC DNA]</scope>
    <source>
        <strain evidence="9">ATCC 35584 / DSM 2162 / JCM 9187 / O7/1</strain>
    </source>
</reference>
<evidence type="ECO:0000256" key="6">
    <source>
        <dbReference type="ARBA" id="ARBA00022898"/>
    </source>
</evidence>
<gene>
    <name evidence="8" type="ordered locus">Desmu_0793</name>
</gene>
<dbReference type="OrthoDB" id="372018at2157"/>